<dbReference type="GO" id="GO:0004407">
    <property type="term" value="F:histone deacetylase activity"/>
    <property type="evidence" value="ECO:0007669"/>
    <property type="project" value="TreeGrafter"/>
</dbReference>
<keyword evidence="2 4" id="KW-0378">Hydrolase</keyword>
<comment type="catalytic activity">
    <reaction evidence="4">
        <text>N(6)-acetyl-L-lysyl-[histone] + H2O = L-lysyl-[histone] + acetate</text>
        <dbReference type="Rhea" id="RHEA:58196"/>
        <dbReference type="Rhea" id="RHEA-COMP:9845"/>
        <dbReference type="Rhea" id="RHEA-COMP:11338"/>
        <dbReference type="ChEBI" id="CHEBI:15377"/>
        <dbReference type="ChEBI" id="CHEBI:29969"/>
        <dbReference type="ChEBI" id="CHEBI:30089"/>
        <dbReference type="ChEBI" id="CHEBI:61930"/>
        <dbReference type="EC" id="3.5.1.98"/>
    </reaction>
</comment>
<dbReference type="SUPFAM" id="SSF52768">
    <property type="entry name" value="Arginase/deacetylase"/>
    <property type="match status" value="2"/>
</dbReference>
<dbReference type="InterPro" id="IPR003084">
    <property type="entry name" value="HDAC_I/II"/>
</dbReference>
<dbReference type="PANTHER" id="PTHR10625:SF10">
    <property type="entry name" value="HISTONE DEACETYLASE HDAC1"/>
    <property type="match status" value="1"/>
</dbReference>
<keyword evidence="4" id="KW-0805">Transcription regulation</keyword>
<accession>J8ZVX4</accession>
<dbReference type="STRING" id="1003232.J8ZVX4"/>
<comment type="caution">
    <text evidence="7">The sequence shown here is derived from an EMBL/GenBank/DDBJ whole genome shotgun (WGS) entry which is preliminary data.</text>
</comment>
<evidence type="ECO:0000259" key="6">
    <source>
        <dbReference type="Pfam" id="PF00850"/>
    </source>
</evidence>
<gene>
    <name evidence="7" type="ORF">EDEG_01881</name>
</gene>
<dbReference type="PANTHER" id="PTHR10625">
    <property type="entry name" value="HISTONE DEACETYLASE HDAC1-RELATED"/>
    <property type="match status" value="1"/>
</dbReference>
<keyword evidence="8" id="KW-1185">Reference proteome</keyword>
<dbReference type="PRINTS" id="PR01270">
    <property type="entry name" value="HDASUPER"/>
</dbReference>
<sequence>MKRIAYIFDPEVGNFHYGIGHPMKPHRISITNALIHAYRLDKHMDIIVPIVPVSSDSQSVCDDNVKYQNIGNSMNWLESNKNSSNDNGNNDIDSNNSIDNIAGDEIEKIKKDEQDDFLRISKKMKSLRNSDTNQSRDINSNIGSLHNEKEYSDTYSNNDIIGNTSFTCIYDSSKSSQQSNTITKDNCNDNNNSNNNNNDSNTNISAINNNTVNINTSNITSADNINLAKDFLYIYHTPEYISSLQTESKTDDCPCFTGLEEYYVRYSYSTLTACYLLSHCNYDIAINYSGGLHHAKKTEASGFCYVNDIVLGIKYMLHTFSKIMYIDIDIHHGDGVEESFYDNNNVLTISFHKYGDNYFPQTGELFCNGTKDGKYYSVNVPLKTGIDDSAFLYMFKPVVRKAYEKFKPDVIVLQCGGDSLANDKIGCFNLSLYGHGECVKFVKKLGAKLLILGGGGYTPRNVSRLWCYETSILCGVSLSNNIPKDCVYYEHFAGDYSLHPNLFKKFENFNTRKYLDTVKGYVLDMLDNVK</sequence>
<name>J8ZVX4_EDHAE</name>
<dbReference type="EMBL" id="AFBI03000029">
    <property type="protein sequence ID" value="EJW03823.1"/>
    <property type="molecule type" value="Genomic_DNA"/>
</dbReference>
<evidence type="ECO:0000256" key="5">
    <source>
        <dbReference type="SAM" id="MobiDB-lite"/>
    </source>
</evidence>
<feature type="region of interest" description="Disordered" evidence="5">
    <location>
        <begin position="179"/>
        <end position="203"/>
    </location>
</feature>
<keyword evidence="3 4" id="KW-0156">Chromatin regulator</keyword>
<reference evidence="8" key="2">
    <citation type="submission" date="2015-07" db="EMBL/GenBank/DDBJ databases">
        <title>Contrasting host-pathogen interactions and genome evolution in two generalist and specialist microsporidian pathogens of mosquitoes.</title>
        <authorList>
            <consortium name="The Broad Institute Genomics Platform"/>
            <consortium name="The Broad Institute Genome Sequencing Center for Infectious Disease"/>
            <person name="Cuomo C.A."/>
            <person name="Sanscrainte N.D."/>
            <person name="Goldberg J.M."/>
            <person name="Heiman D."/>
            <person name="Young S."/>
            <person name="Zeng Q."/>
            <person name="Becnel J.J."/>
            <person name="Birren B.W."/>
        </authorList>
    </citation>
    <scope>NUCLEOTIDE SEQUENCE [LARGE SCALE GENOMIC DNA]</scope>
    <source>
        <strain evidence="8">USNM 41457</strain>
    </source>
</reference>
<dbReference type="InterPro" id="IPR023801">
    <property type="entry name" value="His_deacetylse_dom"/>
</dbReference>
<dbReference type="Pfam" id="PF00850">
    <property type="entry name" value="Hist_deacetyl"/>
    <property type="match status" value="1"/>
</dbReference>
<evidence type="ECO:0000256" key="2">
    <source>
        <dbReference type="ARBA" id="ARBA00022801"/>
    </source>
</evidence>
<dbReference type="Gene3D" id="3.40.800.20">
    <property type="entry name" value="Histone deacetylase domain"/>
    <property type="match status" value="2"/>
</dbReference>
<dbReference type="InterPro" id="IPR023696">
    <property type="entry name" value="Ureohydrolase_dom_sf"/>
</dbReference>
<evidence type="ECO:0000256" key="1">
    <source>
        <dbReference type="ARBA" id="ARBA00012111"/>
    </source>
</evidence>
<dbReference type="InterPro" id="IPR000286">
    <property type="entry name" value="HDACs"/>
</dbReference>
<dbReference type="PIRSF" id="PIRSF037913">
    <property type="entry name" value="His_deacetylse_1"/>
    <property type="match status" value="1"/>
</dbReference>
<organism evidence="7 8">
    <name type="scientific">Edhazardia aedis (strain USNM 41457)</name>
    <name type="common">Microsporidian parasite</name>
    <dbReference type="NCBI Taxonomy" id="1003232"/>
    <lineage>
        <taxon>Eukaryota</taxon>
        <taxon>Fungi</taxon>
        <taxon>Fungi incertae sedis</taxon>
        <taxon>Microsporidia</taxon>
        <taxon>Edhazardia</taxon>
    </lineage>
</organism>
<keyword evidence="4" id="KW-0539">Nucleus</keyword>
<feature type="domain" description="Histone deacetylase" evidence="6">
    <location>
        <begin position="222"/>
        <end position="472"/>
    </location>
</feature>
<dbReference type="Proteomes" id="UP000003163">
    <property type="component" value="Unassembled WGS sequence"/>
</dbReference>
<dbReference type="InterPro" id="IPR037138">
    <property type="entry name" value="His_deacetylse_dom_sf"/>
</dbReference>
<reference evidence="7 8" key="1">
    <citation type="submission" date="2011-08" db="EMBL/GenBank/DDBJ databases">
        <authorList>
            <person name="Liu Z.J."/>
            <person name="Shi F.L."/>
            <person name="Lu J.Q."/>
            <person name="Li M."/>
            <person name="Wang Z.L."/>
        </authorList>
    </citation>
    <scope>NUCLEOTIDE SEQUENCE [LARGE SCALE GENOMIC DNA]</scope>
    <source>
        <strain evidence="7 8">USNM 41457</strain>
    </source>
</reference>
<dbReference type="AlphaFoldDB" id="J8ZVX4"/>
<dbReference type="EC" id="3.5.1.98" evidence="1 4"/>
<comment type="similarity">
    <text evidence="4">Belongs to the histone deacetylase family. HD Type 1 subfamily.</text>
</comment>
<dbReference type="InParanoid" id="J8ZVX4"/>
<evidence type="ECO:0000256" key="3">
    <source>
        <dbReference type="ARBA" id="ARBA00022853"/>
    </source>
</evidence>
<dbReference type="OrthoDB" id="1918432at2759"/>
<evidence type="ECO:0000313" key="8">
    <source>
        <dbReference type="Proteomes" id="UP000003163"/>
    </source>
</evidence>
<evidence type="ECO:0000313" key="7">
    <source>
        <dbReference type="EMBL" id="EJW03823.1"/>
    </source>
</evidence>
<protein>
    <recommendedName>
        <fullName evidence="1 4">Histone deacetylase</fullName>
        <ecNumber evidence="1 4">3.5.1.98</ecNumber>
    </recommendedName>
</protein>
<keyword evidence="4" id="KW-0804">Transcription</keyword>
<dbReference type="HOGENOM" id="CLU_513896_0_0_1"/>
<dbReference type="VEuPathDB" id="MicrosporidiaDB:EDEG_01881"/>
<feature type="compositionally biased region" description="Low complexity" evidence="5">
    <location>
        <begin position="180"/>
        <end position="203"/>
    </location>
</feature>
<evidence type="ECO:0000256" key="4">
    <source>
        <dbReference type="PIRNR" id="PIRNR037913"/>
    </source>
</evidence>
<comment type="subcellular location">
    <subcellularLocation>
        <location evidence="4">Nucleus</location>
    </subcellularLocation>
</comment>
<dbReference type="GO" id="GO:0040029">
    <property type="term" value="P:epigenetic regulation of gene expression"/>
    <property type="evidence" value="ECO:0007669"/>
    <property type="project" value="TreeGrafter"/>
</dbReference>
<proteinExistence type="inferred from homology"/>